<gene>
    <name evidence="1" type="ORF">ACAOBT_LOCUS3448</name>
</gene>
<comment type="caution">
    <text evidence="1">The sequence shown here is derived from an EMBL/GenBank/DDBJ whole genome shotgun (WGS) entry which is preliminary data.</text>
</comment>
<sequence length="67" mass="7777">MTQRSYTLVDEMTNRVTKPTNRSYNDGLKNLYMGDMPTRLAKKTLTRKRKTIGLPQAKCSLRLRDSL</sequence>
<reference evidence="1" key="1">
    <citation type="submission" date="2022-03" db="EMBL/GenBank/DDBJ databases">
        <authorList>
            <person name="Sayadi A."/>
        </authorList>
    </citation>
    <scope>NUCLEOTIDE SEQUENCE</scope>
</reference>
<dbReference type="EMBL" id="CAKOFQ010006685">
    <property type="protein sequence ID" value="CAH1959917.1"/>
    <property type="molecule type" value="Genomic_DNA"/>
</dbReference>
<dbReference type="Proteomes" id="UP001152888">
    <property type="component" value="Unassembled WGS sequence"/>
</dbReference>
<evidence type="ECO:0000313" key="2">
    <source>
        <dbReference type="Proteomes" id="UP001152888"/>
    </source>
</evidence>
<protein>
    <submittedName>
        <fullName evidence="1">Uncharacterized protein</fullName>
    </submittedName>
</protein>
<organism evidence="1 2">
    <name type="scientific">Acanthoscelides obtectus</name>
    <name type="common">Bean weevil</name>
    <name type="synonym">Bruchus obtectus</name>
    <dbReference type="NCBI Taxonomy" id="200917"/>
    <lineage>
        <taxon>Eukaryota</taxon>
        <taxon>Metazoa</taxon>
        <taxon>Ecdysozoa</taxon>
        <taxon>Arthropoda</taxon>
        <taxon>Hexapoda</taxon>
        <taxon>Insecta</taxon>
        <taxon>Pterygota</taxon>
        <taxon>Neoptera</taxon>
        <taxon>Endopterygota</taxon>
        <taxon>Coleoptera</taxon>
        <taxon>Polyphaga</taxon>
        <taxon>Cucujiformia</taxon>
        <taxon>Chrysomeloidea</taxon>
        <taxon>Chrysomelidae</taxon>
        <taxon>Bruchinae</taxon>
        <taxon>Bruchini</taxon>
        <taxon>Acanthoscelides</taxon>
    </lineage>
</organism>
<keyword evidence="2" id="KW-1185">Reference proteome</keyword>
<dbReference type="OrthoDB" id="10253869at2759"/>
<proteinExistence type="predicted"/>
<name>A0A9P0JU21_ACAOB</name>
<dbReference type="AlphaFoldDB" id="A0A9P0JU21"/>
<accession>A0A9P0JU21</accession>
<evidence type="ECO:0000313" key="1">
    <source>
        <dbReference type="EMBL" id="CAH1959917.1"/>
    </source>
</evidence>